<dbReference type="CDD" id="cd00402">
    <property type="entry name" value="Riboflavin_synthase_like"/>
    <property type="match status" value="1"/>
</dbReference>
<evidence type="ECO:0000313" key="12">
    <source>
        <dbReference type="Proteomes" id="UP000023762"/>
    </source>
</evidence>
<feature type="domain" description="Lumazine-binding" evidence="10">
    <location>
        <begin position="100"/>
        <end position="196"/>
    </location>
</feature>
<reference evidence="11 12" key="1">
    <citation type="submission" date="2014-03" db="EMBL/GenBank/DDBJ databases">
        <title>Sequencing and Comparison of Genomes and Transcriptome Profiles of Human Ehrlichiosis Agents.</title>
        <authorList>
            <person name="Lin M."/>
            <person name="Daugherty S.C."/>
            <person name="Nagaraj S."/>
            <person name="Cheng Z."/>
            <person name="Xiong Q."/>
            <person name="Lin F.-Y."/>
            <person name="Sengamalay N."/>
            <person name="Ott S."/>
            <person name="Godinez A."/>
            <person name="Tallon L.J."/>
            <person name="Sadzewicz L."/>
            <person name="Fraser C.M."/>
            <person name="Dunning Hotopp J.C."/>
            <person name="Rikihisa Y."/>
        </authorList>
    </citation>
    <scope>NUCLEOTIDE SEQUENCE [LARGE SCALE GENOMIC DNA]</scope>
    <source>
        <strain evidence="11 12">HF</strain>
    </source>
</reference>
<feature type="repeat" description="Lumazine-binding" evidence="9">
    <location>
        <begin position="1"/>
        <end position="99"/>
    </location>
</feature>
<dbReference type="Pfam" id="PF00677">
    <property type="entry name" value="Lum_binding"/>
    <property type="match status" value="2"/>
</dbReference>
<evidence type="ECO:0000256" key="9">
    <source>
        <dbReference type="PROSITE-ProRule" id="PRU00524"/>
    </source>
</evidence>
<dbReference type="Proteomes" id="UP000023762">
    <property type="component" value="Chromosome"/>
</dbReference>
<evidence type="ECO:0000256" key="4">
    <source>
        <dbReference type="ARBA" id="ARBA00013950"/>
    </source>
</evidence>
<comment type="pathway">
    <text evidence="2">Cofactor biosynthesis; riboflavin biosynthesis; riboflavin from 2-hydroxy-3-oxobutyl phosphate and 5-amino-6-(D-ribitylamino)uracil: step 2/2.</text>
</comment>
<name>X5GKE7_9RICK</name>
<proteinExistence type="predicted"/>
<dbReference type="EC" id="2.5.1.9" evidence="3 8"/>
<dbReference type="HOGENOM" id="CLU_034388_2_2_5"/>
<dbReference type="InterPro" id="IPR017938">
    <property type="entry name" value="Riboflavin_synthase-like_b-brl"/>
</dbReference>
<dbReference type="NCBIfam" id="NF006767">
    <property type="entry name" value="PRK09289.1"/>
    <property type="match status" value="1"/>
</dbReference>
<dbReference type="KEGG" id="ehh:EHF_0210"/>
<evidence type="ECO:0000256" key="3">
    <source>
        <dbReference type="ARBA" id="ARBA00012827"/>
    </source>
</evidence>
<accession>X5GKE7</accession>
<dbReference type="InterPro" id="IPR001783">
    <property type="entry name" value="Lumazine-bd"/>
</dbReference>
<dbReference type="GO" id="GO:0004746">
    <property type="term" value="F:riboflavin synthase activity"/>
    <property type="evidence" value="ECO:0007669"/>
    <property type="project" value="UniProtKB-UniRule"/>
</dbReference>
<evidence type="ECO:0000256" key="2">
    <source>
        <dbReference type="ARBA" id="ARBA00004887"/>
    </source>
</evidence>
<dbReference type="InterPro" id="IPR026017">
    <property type="entry name" value="Lumazine-bd_dom"/>
</dbReference>
<dbReference type="OrthoDB" id="9788537at2"/>
<organism evidence="11 12">
    <name type="scientific">Ehrlichia japonica</name>
    <dbReference type="NCBI Taxonomy" id="391036"/>
    <lineage>
        <taxon>Bacteria</taxon>
        <taxon>Pseudomonadati</taxon>
        <taxon>Pseudomonadota</taxon>
        <taxon>Alphaproteobacteria</taxon>
        <taxon>Rickettsiales</taxon>
        <taxon>Anaplasmataceae</taxon>
        <taxon>Ehrlichia</taxon>
    </lineage>
</organism>
<dbReference type="STRING" id="391036.EHF_0210"/>
<dbReference type="Gene3D" id="2.40.30.20">
    <property type="match status" value="2"/>
</dbReference>
<evidence type="ECO:0000256" key="6">
    <source>
        <dbReference type="ARBA" id="ARBA00022679"/>
    </source>
</evidence>
<sequence>MFKGIIENVGTVTQIDNIKGCDKRITIEPTNHNFLSETTIGDSIGCSGICLSVVELNNRCFFVDVSNATLSITSAAYWKEGTKINLEPALRITDRIDGHFVQGHVDGIGKIISITNVNSSYNMEFYIPDSLLKYMIIKGSIAIDGVSLTINSISNEILSVNIIPHTWKNTTFQYNKVNDTINIEVDMLAKHLERLYKYNIKI</sequence>
<gene>
    <name evidence="11" type="primary">ribE</name>
    <name evidence="11" type="ORF">EHF_0210</name>
</gene>
<dbReference type="eggNOG" id="COG0307">
    <property type="taxonomic scope" value="Bacteria"/>
</dbReference>
<dbReference type="SUPFAM" id="SSF63380">
    <property type="entry name" value="Riboflavin synthase domain-like"/>
    <property type="match status" value="2"/>
</dbReference>
<evidence type="ECO:0000256" key="1">
    <source>
        <dbReference type="ARBA" id="ARBA00002803"/>
    </source>
</evidence>
<keyword evidence="5" id="KW-0686">Riboflavin biosynthesis</keyword>
<evidence type="ECO:0000313" key="11">
    <source>
        <dbReference type="EMBL" id="AHX04601.1"/>
    </source>
</evidence>
<keyword evidence="7" id="KW-0677">Repeat</keyword>
<dbReference type="AlphaFoldDB" id="X5GKE7"/>
<comment type="function">
    <text evidence="1">Catalyzes the dismutation of two molecules of 6,7-dimethyl-8-ribityllumazine, resulting in the formation of riboflavin and 5-amino-6-(D-ribitylamino)uracil.</text>
</comment>
<dbReference type="GO" id="GO:0009231">
    <property type="term" value="P:riboflavin biosynthetic process"/>
    <property type="evidence" value="ECO:0007669"/>
    <property type="project" value="UniProtKB-KW"/>
</dbReference>
<dbReference type="PROSITE" id="PS51177">
    <property type="entry name" value="LUMAZINE_BIND"/>
    <property type="match status" value="2"/>
</dbReference>
<protein>
    <recommendedName>
        <fullName evidence="4 8">Riboflavin synthase</fullName>
        <ecNumber evidence="3 8">2.5.1.9</ecNumber>
    </recommendedName>
</protein>
<evidence type="ECO:0000256" key="8">
    <source>
        <dbReference type="NCBIfam" id="TIGR00187"/>
    </source>
</evidence>
<dbReference type="FunFam" id="2.40.30.20:FF:000004">
    <property type="entry name" value="Riboflavin synthase, alpha subunit"/>
    <property type="match status" value="1"/>
</dbReference>
<dbReference type="NCBIfam" id="TIGR00187">
    <property type="entry name" value="ribE"/>
    <property type="match status" value="1"/>
</dbReference>
<keyword evidence="6 11" id="KW-0808">Transferase</keyword>
<dbReference type="EMBL" id="CP007474">
    <property type="protein sequence ID" value="AHX04601.1"/>
    <property type="molecule type" value="Genomic_DNA"/>
</dbReference>
<dbReference type="PANTHER" id="PTHR21098">
    <property type="entry name" value="RIBOFLAVIN SYNTHASE ALPHA CHAIN"/>
    <property type="match status" value="1"/>
</dbReference>
<dbReference type="PANTHER" id="PTHR21098:SF0">
    <property type="entry name" value="RIBOFLAVIN SYNTHASE"/>
    <property type="match status" value="1"/>
</dbReference>
<evidence type="ECO:0000259" key="10">
    <source>
        <dbReference type="PROSITE" id="PS51177"/>
    </source>
</evidence>
<evidence type="ECO:0000256" key="5">
    <source>
        <dbReference type="ARBA" id="ARBA00022619"/>
    </source>
</evidence>
<keyword evidence="12" id="KW-1185">Reference proteome</keyword>
<dbReference type="PIRSF" id="PIRSF000498">
    <property type="entry name" value="Riboflavin_syn_A"/>
    <property type="match status" value="1"/>
</dbReference>
<feature type="repeat" description="Lumazine-binding" evidence="9">
    <location>
        <begin position="100"/>
        <end position="196"/>
    </location>
</feature>
<dbReference type="RefSeq" id="WP_044194132.1">
    <property type="nucleotide sequence ID" value="NZ_CP007474.1"/>
</dbReference>
<dbReference type="InterPro" id="IPR023366">
    <property type="entry name" value="ATP_synth_asu-like_sf"/>
</dbReference>
<feature type="domain" description="Lumazine-binding" evidence="10">
    <location>
        <begin position="1"/>
        <end position="99"/>
    </location>
</feature>
<evidence type="ECO:0000256" key="7">
    <source>
        <dbReference type="ARBA" id="ARBA00022737"/>
    </source>
</evidence>